<feature type="region of interest" description="Disordered" evidence="1">
    <location>
        <begin position="1"/>
        <end position="45"/>
    </location>
</feature>
<protein>
    <recommendedName>
        <fullName evidence="4">Protein kinase domain-containing protein</fullName>
    </recommendedName>
</protein>
<reference evidence="2 3" key="1">
    <citation type="submission" date="2024-02" db="EMBL/GenBank/DDBJ databases">
        <title>De novo assembly and annotation of 12 fungi associated with fruit tree decline syndrome in Ontario, Canada.</title>
        <authorList>
            <person name="Sulman M."/>
            <person name="Ellouze W."/>
            <person name="Ilyukhin E."/>
        </authorList>
    </citation>
    <scope>NUCLEOTIDE SEQUENCE [LARGE SCALE GENOMIC DNA]</scope>
    <source>
        <strain evidence="2 3">M11/M66-122</strain>
    </source>
</reference>
<dbReference type="Proteomes" id="UP001320420">
    <property type="component" value="Unassembled WGS sequence"/>
</dbReference>
<feature type="region of interest" description="Disordered" evidence="1">
    <location>
        <begin position="280"/>
        <end position="301"/>
    </location>
</feature>
<dbReference type="EMBL" id="JAKJXP020000161">
    <property type="protein sequence ID" value="KAK7740850.1"/>
    <property type="molecule type" value="Genomic_DNA"/>
</dbReference>
<dbReference type="AlphaFoldDB" id="A0AAN9U931"/>
<evidence type="ECO:0000313" key="2">
    <source>
        <dbReference type="EMBL" id="KAK7740850.1"/>
    </source>
</evidence>
<dbReference type="Pfam" id="PF13095">
    <property type="entry name" value="FTA2"/>
    <property type="match status" value="1"/>
</dbReference>
<evidence type="ECO:0008006" key="4">
    <source>
        <dbReference type="Google" id="ProtNLM"/>
    </source>
</evidence>
<evidence type="ECO:0000256" key="1">
    <source>
        <dbReference type="SAM" id="MobiDB-lite"/>
    </source>
</evidence>
<evidence type="ECO:0000313" key="3">
    <source>
        <dbReference type="Proteomes" id="UP001320420"/>
    </source>
</evidence>
<keyword evidence="3" id="KW-1185">Reference proteome</keyword>
<organism evidence="2 3">
    <name type="scientific">Diatrype stigma</name>
    <dbReference type="NCBI Taxonomy" id="117547"/>
    <lineage>
        <taxon>Eukaryota</taxon>
        <taxon>Fungi</taxon>
        <taxon>Dikarya</taxon>
        <taxon>Ascomycota</taxon>
        <taxon>Pezizomycotina</taxon>
        <taxon>Sordariomycetes</taxon>
        <taxon>Xylariomycetidae</taxon>
        <taxon>Xylariales</taxon>
        <taxon>Diatrypaceae</taxon>
        <taxon>Diatrype</taxon>
    </lineage>
</organism>
<dbReference type="InterPro" id="IPR025213">
    <property type="entry name" value="Sim4_Fta2"/>
</dbReference>
<accession>A0AAN9U931</accession>
<proteinExistence type="predicted"/>
<name>A0AAN9U931_9PEZI</name>
<sequence length="301" mass="35696">MGKRKRQTDGSPELALPSCEGPKLLPFKHRKSPIQRGSRLDKHRSNASAADGYVFQVRIESKQYALKVFKFHHPEAERSFRSTYLGSTCAIDKDIFYTDPFYAERRAYGRIQEARDEGRIGPREQIAVKCHGYIFLEDQDRLYLEEKEHLDFCTDIIDTSLREVLGNDVRIRAIVKDLETDRTQINSKTVRRTLERVKRLNDLKIYNTDIRADNFVNCRLVDFGRAWTEPYDVLEFMDTKYPKEAYTWRMKDFLNFKEMIEDEEIKTTLKVFVFSRRQLRSRGKPQEPHSESSKHRRKRNK</sequence>
<feature type="compositionally biased region" description="Basic and acidic residues" evidence="1">
    <location>
        <begin position="284"/>
        <end position="293"/>
    </location>
</feature>
<gene>
    <name evidence="2" type="ORF">SLS62_010995</name>
</gene>
<comment type="caution">
    <text evidence="2">The sequence shown here is derived from an EMBL/GenBank/DDBJ whole genome shotgun (WGS) entry which is preliminary data.</text>
</comment>